<proteinExistence type="predicted"/>
<accession>A0A085NBP9</accession>
<protein>
    <recommendedName>
        <fullName evidence="4">Integrase catalytic domain-containing protein</fullName>
    </recommendedName>
</protein>
<dbReference type="Gene3D" id="3.30.420.10">
    <property type="entry name" value="Ribonuclease H-like superfamily/Ribonuclease H"/>
    <property type="match status" value="1"/>
</dbReference>
<dbReference type="AlphaFoldDB" id="A0A085NBP9"/>
<gene>
    <name evidence="1" type="ORF">M513_02372</name>
    <name evidence="2" type="ORF">M514_02372</name>
</gene>
<evidence type="ECO:0000313" key="2">
    <source>
        <dbReference type="EMBL" id="KFD66895.1"/>
    </source>
</evidence>
<dbReference type="EMBL" id="KL367520">
    <property type="protein sequence ID" value="KFD66895.1"/>
    <property type="molecule type" value="Genomic_DNA"/>
</dbReference>
<dbReference type="Proteomes" id="UP000030758">
    <property type="component" value="Unassembled WGS sequence"/>
</dbReference>
<keyword evidence="3" id="KW-1185">Reference proteome</keyword>
<name>A0A085NBP9_9BILA</name>
<evidence type="ECO:0008006" key="4">
    <source>
        <dbReference type="Google" id="ProtNLM"/>
    </source>
</evidence>
<dbReference type="InterPro" id="IPR036397">
    <property type="entry name" value="RNaseH_sf"/>
</dbReference>
<dbReference type="EMBL" id="KL363192">
    <property type="protein sequence ID" value="KFD56696.1"/>
    <property type="molecule type" value="Genomic_DNA"/>
</dbReference>
<evidence type="ECO:0000313" key="1">
    <source>
        <dbReference type="EMBL" id="KFD56696.1"/>
    </source>
</evidence>
<organism evidence="2">
    <name type="scientific">Trichuris suis</name>
    <name type="common">pig whipworm</name>
    <dbReference type="NCBI Taxonomy" id="68888"/>
    <lineage>
        <taxon>Eukaryota</taxon>
        <taxon>Metazoa</taxon>
        <taxon>Ecdysozoa</taxon>
        <taxon>Nematoda</taxon>
        <taxon>Enoplea</taxon>
        <taxon>Dorylaimia</taxon>
        <taxon>Trichinellida</taxon>
        <taxon>Trichuridae</taxon>
        <taxon>Trichuris</taxon>
    </lineage>
</organism>
<sequence>MQMLRTYVDCRQDWENGLPMLLYAYRTSRHASTGVSPYLLMFGREAEPLPVYNVQPEFRFLPRDYVNQCRERAAHVMRFVDGHLAKVQSRQKGYDKLAKERDHLHPGDCAVANTQAWQAST</sequence>
<dbReference type="Proteomes" id="UP000030764">
    <property type="component" value="Unassembled WGS sequence"/>
</dbReference>
<reference evidence="2 3" key="1">
    <citation type="journal article" date="2014" name="Nat. Genet.">
        <title>Genome and transcriptome of the porcine whipworm Trichuris suis.</title>
        <authorList>
            <person name="Jex A.R."/>
            <person name="Nejsum P."/>
            <person name="Schwarz E.M."/>
            <person name="Hu L."/>
            <person name="Young N.D."/>
            <person name="Hall R.S."/>
            <person name="Korhonen P.K."/>
            <person name="Liao S."/>
            <person name="Thamsborg S."/>
            <person name="Xia J."/>
            <person name="Xu P."/>
            <person name="Wang S."/>
            <person name="Scheerlinck J.P."/>
            <person name="Hofmann A."/>
            <person name="Sternberg P.W."/>
            <person name="Wang J."/>
            <person name="Gasser R.B."/>
        </authorList>
    </citation>
    <scope>NUCLEOTIDE SEQUENCE [LARGE SCALE GENOMIC DNA]</scope>
    <source>
        <strain evidence="2">DCEP-RM93F</strain>
        <strain evidence="1">DCEP-RM93M</strain>
    </source>
</reference>
<dbReference type="GO" id="GO:0003676">
    <property type="term" value="F:nucleic acid binding"/>
    <property type="evidence" value="ECO:0007669"/>
    <property type="project" value="InterPro"/>
</dbReference>
<evidence type="ECO:0000313" key="3">
    <source>
        <dbReference type="Proteomes" id="UP000030764"/>
    </source>
</evidence>